<dbReference type="Gene3D" id="3.40.395.10">
    <property type="entry name" value="Adenoviral Proteinase, Chain A"/>
    <property type="match status" value="1"/>
</dbReference>
<proteinExistence type="predicted"/>
<dbReference type="Proteomes" id="UP001341840">
    <property type="component" value="Unassembled WGS sequence"/>
</dbReference>
<evidence type="ECO:0000313" key="1">
    <source>
        <dbReference type="EMBL" id="MED6169695.1"/>
    </source>
</evidence>
<evidence type="ECO:0000313" key="2">
    <source>
        <dbReference type="Proteomes" id="UP001341840"/>
    </source>
</evidence>
<dbReference type="SUPFAM" id="SSF54001">
    <property type="entry name" value="Cysteine proteinases"/>
    <property type="match status" value="1"/>
</dbReference>
<accession>A0ABU6V7Q1</accession>
<protein>
    <recommendedName>
        <fullName evidence="3">Ubiquitin-like protease family profile domain-containing protein</fullName>
    </recommendedName>
</protein>
<gene>
    <name evidence="1" type="ORF">PIB30_023719</name>
</gene>
<reference evidence="1 2" key="1">
    <citation type="journal article" date="2023" name="Plants (Basel)">
        <title>Bridging the Gap: Combining Genomics and Transcriptomics Approaches to Understand Stylosanthes scabra, an Orphan Legume from the Brazilian Caatinga.</title>
        <authorList>
            <person name="Ferreira-Neto J.R.C."/>
            <person name="da Silva M.D."/>
            <person name="Binneck E."/>
            <person name="de Melo N.F."/>
            <person name="da Silva R.H."/>
            <person name="de Melo A.L.T.M."/>
            <person name="Pandolfi V."/>
            <person name="Bustamante F.O."/>
            <person name="Brasileiro-Vidal A.C."/>
            <person name="Benko-Iseppon A.M."/>
        </authorList>
    </citation>
    <scope>NUCLEOTIDE SEQUENCE [LARGE SCALE GENOMIC DNA]</scope>
    <source>
        <tissue evidence="1">Leaves</tissue>
    </source>
</reference>
<sequence>MALYPEEYDATAIEQMRDIYMGKYENVKKVYVPMLQNGQWFLLVIDTTTPDSMTYIDSCDDPKERKKRINQVNYAAYFLETILDDRQFFEHSYTEKPFISKFKFLEANPPHKEDGLNDSGVWVARLMQLSYMWDDYLDEVNDRTRMTLALDLVMEKENPKADEI</sequence>
<dbReference type="EMBL" id="JASCZI010151118">
    <property type="protein sequence ID" value="MED6169695.1"/>
    <property type="molecule type" value="Genomic_DNA"/>
</dbReference>
<evidence type="ECO:0008006" key="3">
    <source>
        <dbReference type="Google" id="ProtNLM"/>
    </source>
</evidence>
<organism evidence="1 2">
    <name type="scientific">Stylosanthes scabra</name>
    <dbReference type="NCBI Taxonomy" id="79078"/>
    <lineage>
        <taxon>Eukaryota</taxon>
        <taxon>Viridiplantae</taxon>
        <taxon>Streptophyta</taxon>
        <taxon>Embryophyta</taxon>
        <taxon>Tracheophyta</taxon>
        <taxon>Spermatophyta</taxon>
        <taxon>Magnoliopsida</taxon>
        <taxon>eudicotyledons</taxon>
        <taxon>Gunneridae</taxon>
        <taxon>Pentapetalae</taxon>
        <taxon>rosids</taxon>
        <taxon>fabids</taxon>
        <taxon>Fabales</taxon>
        <taxon>Fabaceae</taxon>
        <taxon>Papilionoideae</taxon>
        <taxon>50 kb inversion clade</taxon>
        <taxon>dalbergioids sensu lato</taxon>
        <taxon>Dalbergieae</taxon>
        <taxon>Pterocarpus clade</taxon>
        <taxon>Stylosanthes</taxon>
    </lineage>
</organism>
<keyword evidence="2" id="KW-1185">Reference proteome</keyword>
<dbReference type="InterPro" id="IPR038765">
    <property type="entry name" value="Papain-like_cys_pep_sf"/>
</dbReference>
<comment type="caution">
    <text evidence="1">The sequence shown here is derived from an EMBL/GenBank/DDBJ whole genome shotgun (WGS) entry which is preliminary data.</text>
</comment>
<name>A0ABU6V7Q1_9FABA</name>